<reference evidence="2" key="1">
    <citation type="submission" date="2017-09" db="EMBL/GenBank/DDBJ databases">
        <title>Depth-based differentiation of microbial function through sediment-hosted aquifers and enrichment of novel symbionts in the deep terrestrial subsurface.</title>
        <authorList>
            <person name="Probst A.J."/>
            <person name="Ladd B."/>
            <person name="Jarett J.K."/>
            <person name="Geller-Mcgrath D.E."/>
            <person name="Sieber C.M.K."/>
            <person name="Emerson J.B."/>
            <person name="Anantharaman K."/>
            <person name="Thomas B.C."/>
            <person name="Malmstrom R."/>
            <person name="Stieglmeier M."/>
            <person name="Klingl A."/>
            <person name="Woyke T."/>
            <person name="Ryan C.M."/>
            <person name="Banfield J.F."/>
        </authorList>
    </citation>
    <scope>NUCLEOTIDE SEQUENCE [LARGE SCALE GENOMIC DNA]</scope>
</reference>
<dbReference type="EMBL" id="PFBH01000003">
    <property type="protein sequence ID" value="PIR85441.1"/>
    <property type="molecule type" value="Genomic_DNA"/>
</dbReference>
<evidence type="ECO:0000313" key="1">
    <source>
        <dbReference type="EMBL" id="PIR85441.1"/>
    </source>
</evidence>
<accession>A0A2H0UGD1</accession>
<proteinExistence type="predicted"/>
<evidence type="ECO:0000313" key="2">
    <source>
        <dbReference type="Proteomes" id="UP000229315"/>
    </source>
</evidence>
<gene>
    <name evidence="1" type="ORF">COU15_00700</name>
</gene>
<organism evidence="1 2">
    <name type="scientific">Candidatus Kaiserbacteria bacterium CG10_big_fil_rev_8_21_14_0_10_45_20</name>
    <dbReference type="NCBI Taxonomy" id="1974607"/>
    <lineage>
        <taxon>Bacteria</taxon>
        <taxon>Candidatus Kaiseribacteriota</taxon>
    </lineage>
</organism>
<dbReference type="Proteomes" id="UP000229315">
    <property type="component" value="Unassembled WGS sequence"/>
</dbReference>
<dbReference type="AlphaFoldDB" id="A0A2H0UGD1"/>
<sequence>MNPFKNAEKAVLPLAILTSITACQERHSLSDACESARDGETFILELHTAINETEERHQNQRGERRHNMILSDLLRDTQTCPVNALEEARSVFNFAYQKTRDPHFARQMGIVQSLINIRRAENEEESRLAIEDTI</sequence>
<dbReference type="PROSITE" id="PS51257">
    <property type="entry name" value="PROKAR_LIPOPROTEIN"/>
    <property type="match status" value="1"/>
</dbReference>
<name>A0A2H0UGD1_9BACT</name>
<comment type="caution">
    <text evidence="1">The sequence shown here is derived from an EMBL/GenBank/DDBJ whole genome shotgun (WGS) entry which is preliminary data.</text>
</comment>
<protein>
    <submittedName>
        <fullName evidence="1">Uncharacterized protein</fullName>
    </submittedName>
</protein>